<keyword evidence="2" id="KW-1185">Reference proteome</keyword>
<accession>A0ABV2T2T8</accession>
<protein>
    <submittedName>
        <fullName evidence="1">Uncharacterized protein</fullName>
    </submittedName>
</protein>
<comment type="caution">
    <text evidence="1">The sequence shown here is derived from an EMBL/GenBank/DDBJ whole genome shotgun (WGS) entry which is preliminary data.</text>
</comment>
<name>A0ABV2T2T8_9BACT</name>
<proteinExistence type="predicted"/>
<dbReference type="InterPro" id="IPR029058">
    <property type="entry name" value="AB_hydrolase_fold"/>
</dbReference>
<dbReference type="Proteomes" id="UP001549749">
    <property type="component" value="Unassembled WGS sequence"/>
</dbReference>
<dbReference type="EMBL" id="JBEXAC010000001">
    <property type="protein sequence ID" value="MET6996439.1"/>
    <property type="molecule type" value="Genomic_DNA"/>
</dbReference>
<dbReference type="SUPFAM" id="SSF53474">
    <property type="entry name" value="alpha/beta-Hydrolases"/>
    <property type="match status" value="1"/>
</dbReference>
<gene>
    <name evidence="1" type="ORF">ABR189_03640</name>
</gene>
<evidence type="ECO:0000313" key="2">
    <source>
        <dbReference type="Proteomes" id="UP001549749"/>
    </source>
</evidence>
<reference evidence="1 2" key="1">
    <citation type="submission" date="2024-06" db="EMBL/GenBank/DDBJ databases">
        <title>Chitinophaga defluvii sp. nov., isolated from municipal sewage.</title>
        <authorList>
            <person name="Zhang L."/>
        </authorList>
    </citation>
    <scope>NUCLEOTIDE SEQUENCE [LARGE SCALE GENOMIC DNA]</scope>
    <source>
        <strain evidence="1 2">H8</strain>
    </source>
</reference>
<organism evidence="1 2">
    <name type="scientific">Chitinophaga defluvii</name>
    <dbReference type="NCBI Taxonomy" id="3163343"/>
    <lineage>
        <taxon>Bacteria</taxon>
        <taxon>Pseudomonadati</taxon>
        <taxon>Bacteroidota</taxon>
        <taxon>Chitinophagia</taxon>
        <taxon>Chitinophagales</taxon>
        <taxon>Chitinophagaceae</taxon>
        <taxon>Chitinophaga</taxon>
    </lineage>
</organism>
<dbReference type="RefSeq" id="WP_354659081.1">
    <property type="nucleotide sequence ID" value="NZ_JBEXAC010000001.1"/>
</dbReference>
<evidence type="ECO:0000313" key="1">
    <source>
        <dbReference type="EMBL" id="MET6996439.1"/>
    </source>
</evidence>
<sequence>MRCTRIYGVAVLLMVLQWSGVIAQTTRSLEIDPSYAVTAGRIYRTVIKNPAYKFEHANYSIFIPDGVPYIKGILIHQHGCTMEGTGAATAHDLQYQAFARKWHLAVIGPDLYPQKGSSCGDWISPEDGSGAALLDALRNFAGLTDHPELNNVPWLLWGHSGGGHWVLKMMGAYPSRIMGAFCYSAAFDPNIAYPPETGKIPVILRHAGAEDVIDCWPTATHAFLKFRALNSFASLAYTPGQTHNLSYVRYMAIPFFEAVLAQRLPEQGSSLLKDMDTTRAWLGDTLTNQVYKLTAYKKSREGMCLLPDATTAATWKEYVTTGTVADKTPPPAPVALKMYAGTADTAYLTWQVYGDVESPIKYFNVYRNKQLIGRFPESGEYQTFDLNGDNAIPVILPESRFLISTPVKKSDSFAVTAVNQFNLESSRTTINNRKK</sequence>
<dbReference type="Gene3D" id="3.40.50.1820">
    <property type="entry name" value="alpha/beta hydrolase"/>
    <property type="match status" value="1"/>
</dbReference>